<organism evidence="1 2">
    <name type="scientific">Paraburkholderia podalyriae</name>
    <dbReference type="NCBI Taxonomy" id="1938811"/>
    <lineage>
        <taxon>Bacteria</taxon>
        <taxon>Pseudomonadati</taxon>
        <taxon>Pseudomonadota</taxon>
        <taxon>Betaproteobacteria</taxon>
        <taxon>Burkholderiales</taxon>
        <taxon>Burkholderiaceae</taxon>
        <taxon>Paraburkholderia</taxon>
    </lineage>
</organism>
<gene>
    <name evidence="1" type="ORF">F6X42_12925</name>
</gene>
<evidence type="ECO:0000313" key="1">
    <source>
        <dbReference type="EMBL" id="MBC8747476.1"/>
    </source>
</evidence>
<dbReference type="Proteomes" id="UP000736373">
    <property type="component" value="Unassembled WGS sequence"/>
</dbReference>
<keyword evidence="2" id="KW-1185">Reference proteome</keyword>
<sequence length="112" mass="12301">MKLTGWNQAQVAELMWAYTAKDISVLQLKHALATMISRRQHKWNYSGALAALFRLPLSVLVGEDLRTCSGNSASVALKCFGMPKPRRRKMRAGGRQCAMISTATSTNSATQS</sequence>
<protein>
    <submittedName>
        <fullName evidence="1">Uncharacterized protein</fullName>
    </submittedName>
</protein>
<accession>A0ABR7PMD7</accession>
<dbReference type="RefSeq" id="WP_187634567.1">
    <property type="nucleotide sequence ID" value="NZ_VZQQ01000009.1"/>
</dbReference>
<proteinExistence type="predicted"/>
<comment type="caution">
    <text evidence="1">The sequence shown here is derived from an EMBL/GenBank/DDBJ whole genome shotgun (WGS) entry which is preliminary data.</text>
</comment>
<name>A0ABR7PMD7_9BURK</name>
<dbReference type="EMBL" id="VZQQ01000009">
    <property type="protein sequence ID" value="MBC8747476.1"/>
    <property type="molecule type" value="Genomic_DNA"/>
</dbReference>
<evidence type="ECO:0000313" key="2">
    <source>
        <dbReference type="Proteomes" id="UP000736373"/>
    </source>
</evidence>
<reference evidence="1 2" key="1">
    <citation type="submission" date="2019-09" db="EMBL/GenBank/DDBJ databases">
        <title>Paraburkholderia podalyriae sp. nov., A South African Podalyria-associated rhizobium.</title>
        <authorList>
            <person name="Mavima L."/>
            <person name="Beukes C.W."/>
            <person name="Palmer M."/>
            <person name="De Meyer S.E."/>
            <person name="James E.K."/>
            <person name="Maluk M."/>
            <person name="Avontuur J.R."/>
            <person name="Chan W.Y."/>
            <person name="Venter S.N."/>
            <person name="Steenkamp E.T."/>
        </authorList>
    </citation>
    <scope>NUCLEOTIDE SEQUENCE [LARGE SCALE GENOMIC DNA]</scope>
    <source>
        <strain evidence="1 2">WC7.3b</strain>
    </source>
</reference>